<feature type="transmembrane region" description="Helical" evidence="1">
    <location>
        <begin position="51"/>
        <end position="69"/>
    </location>
</feature>
<feature type="transmembrane region" description="Helical" evidence="1">
    <location>
        <begin position="194"/>
        <end position="211"/>
    </location>
</feature>
<feature type="transmembrane region" description="Helical" evidence="1">
    <location>
        <begin position="90"/>
        <end position="121"/>
    </location>
</feature>
<sequence length="263" mass="29676">MTSFYSLLKSLTRPKITLMNRILLIDVIAIVLTILYQVYRGDLTTDNPLGISVAFSFFVGLTAFIILSRNSEHIFVSDSYRLIPASDTKLYSVNLLSSFLGMLYIGVIQIGVFLIAAIPFWGDIVPSLKKMFRYTYMHSDKPHFVQNLILLTTGAILLTIATTILMWTSITLIHLTGNALTAFLPDSRQKFFRFLLYVAVVVAFLYVFSIVENRVDGVLNHFFNMNSDTDSSLYFVSIYLLGFAALESVGSVYLLKHWVETGD</sequence>
<gene>
    <name evidence="2" type="ORF">LASUN_06860</name>
</gene>
<accession>A0A1E7XGC4</accession>
<protein>
    <submittedName>
        <fullName evidence="2">Uncharacterized protein</fullName>
    </submittedName>
</protein>
<dbReference type="STRING" id="481719.LASUN_06860"/>
<keyword evidence="1" id="KW-1133">Transmembrane helix</keyword>
<feature type="transmembrane region" description="Helical" evidence="1">
    <location>
        <begin position="21"/>
        <end position="39"/>
    </location>
</feature>
<feature type="transmembrane region" description="Helical" evidence="1">
    <location>
        <begin position="231"/>
        <end position="255"/>
    </location>
</feature>
<name>A0A1E7XGC4_9LACO</name>
<evidence type="ECO:0000313" key="3">
    <source>
        <dbReference type="Proteomes" id="UP000177010"/>
    </source>
</evidence>
<dbReference type="Proteomes" id="UP000177010">
    <property type="component" value="Unassembled WGS sequence"/>
</dbReference>
<proteinExistence type="predicted"/>
<organism evidence="2 3">
    <name type="scientific">Lentilactobacillus sunkii</name>
    <dbReference type="NCBI Taxonomy" id="481719"/>
    <lineage>
        <taxon>Bacteria</taxon>
        <taxon>Bacillati</taxon>
        <taxon>Bacillota</taxon>
        <taxon>Bacilli</taxon>
        <taxon>Lactobacillales</taxon>
        <taxon>Lactobacillaceae</taxon>
        <taxon>Lentilactobacillus</taxon>
    </lineage>
</organism>
<dbReference type="EMBL" id="MIQE01000009">
    <property type="protein sequence ID" value="OFA12134.1"/>
    <property type="molecule type" value="Genomic_DNA"/>
</dbReference>
<reference evidence="2 3" key="1">
    <citation type="submission" date="2016-09" db="EMBL/GenBank/DDBJ databases">
        <title>Genome Sequence of Lactobacillus sunkii Strain CG01.</title>
        <authorList>
            <person name="Poehlein A."/>
            <person name="Gabris C."/>
            <person name="Bengelsdorf F.R."/>
            <person name="Duerre P."/>
            <person name="Daniel R."/>
        </authorList>
    </citation>
    <scope>NUCLEOTIDE SEQUENCE [LARGE SCALE GENOMIC DNA]</scope>
    <source>
        <strain evidence="2 3">CG_D</strain>
    </source>
</reference>
<evidence type="ECO:0000256" key="1">
    <source>
        <dbReference type="SAM" id="Phobius"/>
    </source>
</evidence>
<comment type="caution">
    <text evidence="2">The sequence shown here is derived from an EMBL/GenBank/DDBJ whole genome shotgun (WGS) entry which is preliminary data.</text>
</comment>
<dbReference type="RefSeq" id="WP_070367353.1">
    <property type="nucleotide sequence ID" value="NZ_JAZHVW010000012.1"/>
</dbReference>
<dbReference type="AlphaFoldDB" id="A0A1E7XGC4"/>
<keyword evidence="1" id="KW-0812">Transmembrane</keyword>
<feature type="transmembrane region" description="Helical" evidence="1">
    <location>
        <begin position="148"/>
        <end position="173"/>
    </location>
</feature>
<evidence type="ECO:0000313" key="2">
    <source>
        <dbReference type="EMBL" id="OFA12134.1"/>
    </source>
</evidence>
<keyword evidence="1" id="KW-0472">Membrane</keyword>